<sequence length="82" mass="9776">MVRHPCIIVIRRHIEKLCDCNIWSKVFKSNSSLKMHKNIHTREKPFRHDVCGKDFKTFTRTAALAKQNIIHNGEKPYQCEIW</sequence>
<dbReference type="AlphaFoldDB" id="A0AA36F563"/>
<dbReference type="SUPFAM" id="SSF57667">
    <property type="entry name" value="beta-beta-alpha zinc fingers"/>
    <property type="match status" value="2"/>
</dbReference>
<dbReference type="Proteomes" id="UP001162480">
    <property type="component" value="Chromosome 6"/>
</dbReference>
<evidence type="ECO:0000313" key="6">
    <source>
        <dbReference type="Proteomes" id="UP001162480"/>
    </source>
</evidence>
<dbReference type="Gene3D" id="3.30.160.60">
    <property type="entry name" value="Classic Zinc Finger"/>
    <property type="match status" value="2"/>
</dbReference>
<dbReference type="PROSITE" id="PS50157">
    <property type="entry name" value="ZINC_FINGER_C2H2_2"/>
    <property type="match status" value="1"/>
</dbReference>
<gene>
    <name evidence="5" type="ORF">OCTVUL_1B017205</name>
</gene>
<dbReference type="PANTHER" id="PTHR23234">
    <property type="entry name" value="ZNF44 PROTEIN"/>
    <property type="match status" value="1"/>
</dbReference>
<evidence type="ECO:0000256" key="3">
    <source>
        <dbReference type="PROSITE-ProRule" id="PRU00042"/>
    </source>
</evidence>
<dbReference type="InterPro" id="IPR013087">
    <property type="entry name" value="Znf_C2H2_type"/>
</dbReference>
<dbReference type="GO" id="GO:0008270">
    <property type="term" value="F:zinc ion binding"/>
    <property type="evidence" value="ECO:0007669"/>
    <property type="project" value="UniProtKB-KW"/>
</dbReference>
<organism evidence="5 6">
    <name type="scientific">Octopus vulgaris</name>
    <name type="common">Common octopus</name>
    <dbReference type="NCBI Taxonomy" id="6645"/>
    <lineage>
        <taxon>Eukaryota</taxon>
        <taxon>Metazoa</taxon>
        <taxon>Spiralia</taxon>
        <taxon>Lophotrochozoa</taxon>
        <taxon>Mollusca</taxon>
        <taxon>Cephalopoda</taxon>
        <taxon>Coleoidea</taxon>
        <taxon>Octopodiformes</taxon>
        <taxon>Octopoda</taxon>
        <taxon>Incirrata</taxon>
        <taxon>Octopodidae</taxon>
        <taxon>Octopus</taxon>
    </lineage>
</organism>
<keyword evidence="1" id="KW-0479">Metal-binding</keyword>
<evidence type="ECO:0000313" key="5">
    <source>
        <dbReference type="EMBL" id="CAI9724789.1"/>
    </source>
</evidence>
<dbReference type="EMBL" id="OX597819">
    <property type="protein sequence ID" value="CAI9724789.1"/>
    <property type="molecule type" value="Genomic_DNA"/>
</dbReference>
<feature type="domain" description="C2H2-type" evidence="4">
    <location>
        <begin position="18"/>
        <end position="45"/>
    </location>
</feature>
<keyword evidence="3" id="KW-0863">Zinc-finger</keyword>
<dbReference type="InterPro" id="IPR050758">
    <property type="entry name" value="Znf_C2H2-type"/>
</dbReference>
<evidence type="ECO:0000256" key="2">
    <source>
        <dbReference type="ARBA" id="ARBA00022737"/>
    </source>
</evidence>
<evidence type="ECO:0000256" key="1">
    <source>
        <dbReference type="ARBA" id="ARBA00022723"/>
    </source>
</evidence>
<keyword evidence="2" id="KW-0677">Repeat</keyword>
<protein>
    <submittedName>
        <fullName evidence="5">Transcription factor YY2</fullName>
    </submittedName>
</protein>
<evidence type="ECO:0000259" key="4">
    <source>
        <dbReference type="PROSITE" id="PS50157"/>
    </source>
</evidence>
<dbReference type="PANTHER" id="PTHR23234:SF10">
    <property type="entry name" value="RIKEN CDNA 6720489N17 GENE-RELATED"/>
    <property type="match status" value="1"/>
</dbReference>
<name>A0AA36F563_OCTVU</name>
<reference evidence="5" key="1">
    <citation type="submission" date="2023-08" db="EMBL/GenBank/DDBJ databases">
        <authorList>
            <person name="Alioto T."/>
            <person name="Alioto T."/>
            <person name="Gomez Garrido J."/>
        </authorList>
    </citation>
    <scope>NUCLEOTIDE SEQUENCE</scope>
</reference>
<dbReference type="InterPro" id="IPR036236">
    <property type="entry name" value="Znf_C2H2_sf"/>
</dbReference>
<keyword evidence="3" id="KW-0862">Zinc</keyword>
<keyword evidence="6" id="KW-1185">Reference proteome</keyword>
<accession>A0AA36F563</accession>
<proteinExistence type="predicted"/>